<evidence type="ECO:0000256" key="5">
    <source>
        <dbReference type="ARBA" id="ARBA00023002"/>
    </source>
</evidence>
<keyword evidence="7" id="KW-0411">Iron-sulfur</keyword>
<dbReference type="Proteomes" id="UP000470082">
    <property type="component" value="Unassembled WGS sequence"/>
</dbReference>
<dbReference type="InterPro" id="IPR000385">
    <property type="entry name" value="MoaA_NifB_PqqE_Fe-S-bd_CS"/>
</dbReference>
<evidence type="ECO:0000313" key="10">
    <source>
        <dbReference type="Proteomes" id="UP000470082"/>
    </source>
</evidence>
<organism evidence="9 10">
    <name type="scientific">Floccifex porci</name>
    <dbReference type="NCBI Taxonomy" id="2606629"/>
    <lineage>
        <taxon>Bacteria</taxon>
        <taxon>Bacillati</taxon>
        <taxon>Bacillota</taxon>
        <taxon>Erysipelotrichia</taxon>
        <taxon>Erysipelotrichales</taxon>
        <taxon>Erysipelotrichaceae</taxon>
        <taxon>Floccifex</taxon>
    </lineage>
</organism>
<dbReference type="PANTHER" id="PTHR11228:SF7">
    <property type="entry name" value="PQQA PEPTIDE CYCLASE"/>
    <property type="match status" value="1"/>
</dbReference>
<evidence type="ECO:0000256" key="6">
    <source>
        <dbReference type="ARBA" id="ARBA00023004"/>
    </source>
</evidence>
<evidence type="ECO:0000256" key="2">
    <source>
        <dbReference type="ARBA" id="ARBA00022485"/>
    </source>
</evidence>
<evidence type="ECO:0000256" key="7">
    <source>
        <dbReference type="ARBA" id="ARBA00023014"/>
    </source>
</evidence>
<dbReference type="SFLD" id="SFLDS00029">
    <property type="entry name" value="Radical_SAM"/>
    <property type="match status" value="1"/>
</dbReference>
<dbReference type="Gene3D" id="3.20.20.70">
    <property type="entry name" value="Aldolase class I"/>
    <property type="match status" value="1"/>
</dbReference>
<dbReference type="InterPro" id="IPR058240">
    <property type="entry name" value="rSAM_sf"/>
</dbReference>
<sequence>MIKRIYIEITNQCNLRCSFCDFHHREIKEMNLDEFEIILKEIQPITSFIYLHVQGEPFCHSQWDKILNLCENYNMKVHIVTNGLLLPETLSYSCIRKVSISIHSIDEHNYDTKLYMNRIYQFIKNNHSKYYIDLRFWVIDRLKEKSKFCLDYLKKEFEFEITKKKQSYRIYENTFVSFASSFEWPDTANNEVKQGTCKGAKNMLAILSDGQVTICCLDNHGSIHLGNIFETSLKQILASSYYQSIINGFNENKCIAQLCQKCTYRNRFR</sequence>
<keyword evidence="3" id="KW-0949">S-adenosyl-L-methionine</keyword>
<name>A0A7X2N153_9FIRM</name>
<dbReference type="Pfam" id="PF04055">
    <property type="entry name" value="Radical_SAM"/>
    <property type="match status" value="1"/>
</dbReference>
<dbReference type="CDD" id="cd01335">
    <property type="entry name" value="Radical_SAM"/>
    <property type="match status" value="1"/>
</dbReference>
<keyword evidence="2" id="KW-0004">4Fe-4S</keyword>
<evidence type="ECO:0000256" key="3">
    <source>
        <dbReference type="ARBA" id="ARBA00022691"/>
    </source>
</evidence>
<dbReference type="GO" id="GO:0046872">
    <property type="term" value="F:metal ion binding"/>
    <property type="evidence" value="ECO:0007669"/>
    <property type="project" value="UniProtKB-KW"/>
</dbReference>
<protein>
    <submittedName>
        <fullName evidence="9">Radical SAM protein</fullName>
    </submittedName>
</protein>
<dbReference type="AlphaFoldDB" id="A0A7X2N153"/>
<accession>A0A7X2N153</accession>
<reference evidence="9 10" key="1">
    <citation type="submission" date="2019-08" db="EMBL/GenBank/DDBJ databases">
        <title>In-depth cultivation of the pig gut microbiome towards novel bacterial diversity and tailored functional studies.</title>
        <authorList>
            <person name="Wylensek D."/>
            <person name="Hitch T.C.A."/>
            <person name="Clavel T."/>
        </authorList>
    </citation>
    <scope>NUCLEOTIDE SEQUENCE [LARGE SCALE GENOMIC DNA]</scope>
    <source>
        <strain evidence="9 10">LKV-178-WT-2G</strain>
    </source>
</reference>
<dbReference type="EMBL" id="VUMM01000001">
    <property type="protein sequence ID" value="MSS00521.1"/>
    <property type="molecule type" value="Genomic_DNA"/>
</dbReference>
<dbReference type="PROSITE" id="PS01305">
    <property type="entry name" value="MOAA_NIFB_PQQE"/>
    <property type="match status" value="1"/>
</dbReference>
<keyword evidence="6" id="KW-0408">Iron</keyword>
<keyword evidence="4" id="KW-0479">Metal-binding</keyword>
<dbReference type="PANTHER" id="PTHR11228">
    <property type="entry name" value="RADICAL SAM DOMAIN PROTEIN"/>
    <property type="match status" value="1"/>
</dbReference>
<evidence type="ECO:0000256" key="4">
    <source>
        <dbReference type="ARBA" id="ARBA00022723"/>
    </source>
</evidence>
<dbReference type="PROSITE" id="PS51918">
    <property type="entry name" value="RADICAL_SAM"/>
    <property type="match status" value="1"/>
</dbReference>
<evidence type="ECO:0000256" key="1">
    <source>
        <dbReference type="ARBA" id="ARBA00001966"/>
    </source>
</evidence>
<comment type="caution">
    <text evidence="9">The sequence shown here is derived from an EMBL/GenBank/DDBJ whole genome shotgun (WGS) entry which is preliminary data.</text>
</comment>
<dbReference type="InterPro" id="IPR050377">
    <property type="entry name" value="Radical_SAM_PqqE_MftC-like"/>
</dbReference>
<keyword evidence="10" id="KW-1185">Reference proteome</keyword>
<evidence type="ECO:0000313" key="9">
    <source>
        <dbReference type="EMBL" id="MSS00521.1"/>
    </source>
</evidence>
<dbReference type="GO" id="GO:0016491">
    <property type="term" value="F:oxidoreductase activity"/>
    <property type="evidence" value="ECO:0007669"/>
    <property type="project" value="UniProtKB-KW"/>
</dbReference>
<dbReference type="InterPro" id="IPR013785">
    <property type="entry name" value="Aldolase_TIM"/>
</dbReference>
<dbReference type="InterPro" id="IPR023885">
    <property type="entry name" value="4Fe4S-binding_SPASM_dom"/>
</dbReference>
<gene>
    <name evidence="9" type="ORF">FYJ50_00065</name>
</gene>
<proteinExistence type="predicted"/>
<comment type="cofactor">
    <cofactor evidence="1">
        <name>[4Fe-4S] cluster</name>
        <dbReference type="ChEBI" id="CHEBI:49883"/>
    </cofactor>
</comment>
<evidence type="ECO:0000259" key="8">
    <source>
        <dbReference type="PROSITE" id="PS51918"/>
    </source>
</evidence>
<dbReference type="GO" id="GO:0051539">
    <property type="term" value="F:4 iron, 4 sulfur cluster binding"/>
    <property type="evidence" value="ECO:0007669"/>
    <property type="project" value="UniProtKB-KW"/>
</dbReference>
<dbReference type="SUPFAM" id="SSF102114">
    <property type="entry name" value="Radical SAM enzymes"/>
    <property type="match status" value="1"/>
</dbReference>
<feature type="domain" description="Radical SAM core" evidence="8">
    <location>
        <begin position="1"/>
        <end position="211"/>
    </location>
</feature>
<keyword evidence="5" id="KW-0560">Oxidoreductase</keyword>
<dbReference type="Pfam" id="PF13186">
    <property type="entry name" value="SPASM"/>
    <property type="match status" value="1"/>
</dbReference>
<dbReference type="RefSeq" id="WP_154458996.1">
    <property type="nucleotide sequence ID" value="NZ_VUMM01000001.1"/>
</dbReference>
<dbReference type="InterPro" id="IPR007197">
    <property type="entry name" value="rSAM"/>
</dbReference>